<dbReference type="GO" id="GO:0003824">
    <property type="term" value="F:catalytic activity"/>
    <property type="evidence" value="ECO:0007669"/>
    <property type="project" value="UniProtKB-ARBA"/>
</dbReference>
<dbReference type="InterPro" id="IPR001633">
    <property type="entry name" value="EAL_dom"/>
</dbReference>
<dbReference type="InterPro" id="IPR001610">
    <property type="entry name" value="PAC"/>
</dbReference>
<dbReference type="SUPFAM" id="SSF141868">
    <property type="entry name" value="EAL domain-like"/>
    <property type="match status" value="1"/>
</dbReference>
<dbReference type="NCBIfam" id="TIGR00229">
    <property type="entry name" value="sensory_box"/>
    <property type="match status" value="1"/>
</dbReference>
<dbReference type="SUPFAM" id="SSF46458">
    <property type="entry name" value="Globin-like"/>
    <property type="match status" value="1"/>
</dbReference>
<dbReference type="SUPFAM" id="SSF55785">
    <property type="entry name" value="PYP-like sensor domain (PAS domain)"/>
    <property type="match status" value="1"/>
</dbReference>
<dbReference type="CDD" id="cd01948">
    <property type="entry name" value="EAL"/>
    <property type="match status" value="1"/>
</dbReference>
<dbReference type="GO" id="GO:0019825">
    <property type="term" value="F:oxygen binding"/>
    <property type="evidence" value="ECO:0007669"/>
    <property type="project" value="InterPro"/>
</dbReference>
<dbReference type="InterPro" id="IPR035919">
    <property type="entry name" value="EAL_sf"/>
</dbReference>
<dbReference type="InterPro" id="IPR039379">
    <property type="entry name" value="Protoglobin_sensor_dom"/>
</dbReference>
<dbReference type="InterPro" id="IPR013655">
    <property type="entry name" value="PAS_fold_3"/>
</dbReference>
<dbReference type="RefSeq" id="WP_092383168.1">
    <property type="nucleotide sequence ID" value="NZ_LT629787.1"/>
</dbReference>
<evidence type="ECO:0000259" key="6">
    <source>
        <dbReference type="PROSITE" id="PS50113"/>
    </source>
</evidence>
<comment type="subcellular location">
    <subcellularLocation>
        <location evidence="2">Cell inner membrane</location>
    </subcellularLocation>
</comment>
<dbReference type="PROSITE" id="PS50113">
    <property type="entry name" value="PAC"/>
    <property type="match status" value="1"/>
</dbReference>
<dbReference type="CDD" id="cd01949">
    <property type="entry name" value="GGDEF"/>
    <property type="match status" value="1"/>
</dbReference>
<dbReference type="InterPro" id="IPR044398">
    <property type="entry name" value="Globin-sensor_dom"/>
</dbReference>
<feature type="domain" description="GGDEF" evidence="8">
    <location>
        <begin position="337"/>
        <end position="469"/>
    </location>
</feature>
<comment type="cofactor">
    <cofactor evidence="1">
        <name>Mg(2+)</name>
        <dbReference type="ChEBI" id="CHEBI:18420"/>
    </cofactor>
</comment>
<evidence type="ECO:0000259" key="5">
    <source>
        <dbReference type="PROSITE" id="PS50112"/>
    </source>
</evidence>
<feature type="domain" description="PAC" evidence="6">
    <location>
        <begin position="253"/>
        <end position="304"/>
    </location>
</feature>
<dbReference type="Gene3D" id="1.10.490.10">
    <property type="entry name" value="Globins"/>
    <property type="match status" value="1"/>
</dbReference>
<evidence type="ECO:0000259" key="8">
    <source>
        <dbReference type="PROSITE" id="PS50887"/>
    </source>
</evidence>
<dbReference type="SMART" id="SM00267">
    <property type="entry name" value="GGDEF"/>
    <property type="match status" value="1"/>
</dbReference>
<dbReference type="InterPro" id="IPR029787">
    <property type="entry name" value="Nucleotide_cyclase"/>
</dbReference>
<dbReference type="Pfam" id="PF00563">
    <property type="entry name" value="EAL"/>
    <property type="match status" value="1"/>
</dbReference>
<dbReference type="AlphaFoldDB" id="A0A1H2DZE6"/>
<dbReference type="SMART" id="SM00052">
    <property type="entry name" value="EAL"/>
    <property type="match status" value="1"/>
</dbReference>
<dbReference type="InterPro" id="IPR009050">
    <property type="entry name" value="Globin-like_sf"/>
</dbReference>
<organism evidence="9 10">
    <name type="scientific">Halopseudomonas salegens</name>
    <dbReference type="NCBI Taxonomy" id="1434072"/>
    <lineage>
        <taxon>Bacteria</taxon>
        <taxon>Pseudomonadati</taxon>
        <taxon>Pseudomonadota</taxon>
        <taxon>Gammaproteobacteria</taxon>
        <taxon>Pseudomonadales</taxon>
        <taxon>Pseudomonadaceae</taxon>
        <taxon>Halopseudomonas</taxon>
    </lineage>
</organism>
<dbReference type="Pfam" id="PF08447">
    <property type="entry name" value="PAS_3"/>
    <property type="match status" value="1"/>
</dbReference>
<feature type="domain" description="EAL" evidence="7">
    <location>
        <begin position="478"/>
        <end position="734"/>
    </location>
</feature>
<dbReference type="SMART" id="SM00086">
    <property type="entry name" value="PAC"/>
    <property type="match status" value="1"/>
</dbReference>
<reference evidence="10" key="1">
    <citation type="submission" date="2016-10" db="EMBL/GenBank/DDBJ databases">
        <authorList>
            <person name="Varghese N."/>
            <person name="Submissions S."/>
        </authorList>
    </citation>
    <scope>NUCLEOTIDE SEQUENCE [LARGE SCALE GENOMIC DNA]</scope>
    <source>
        <strain evidence="10">CECT 8338</strain>
    </source>
</reference>
<name>A0A1H2DZE6_9GAMM</name>
<evidence type="ECO:0000256" key="4">
    <source>
        <dbReference type="ARBA" id="ARBA00029839"/>
    </source>
</evidence>
<protein>
    <recommendedName>
        <fullName evidence="3">Diguanylate cyclase DosC</fullName>
    </recommendedName>
    <alternativeName>
        <fullName evidence="4">Direct oxygen-sensing cyclase</fullName>
    </alternativeName>
</protein>
<dbReference type="Gene3D" id="3.20.20.450">
    <property type="entry name" value="EAL domain"/>
    <property type="match status" value="1"/>
</dbReference>
<dbReference type="PROSITE" id="PS50887">
    <property type="entry name" value="GGDEF"/>
    <property type="match status" value="1"/>
</dbReference>
<dbReference type="CDD" id="cd00130">
    <property type="entry name" value="PAS"/>
    <property type="match status" value="1"/>
</dbReference>
<dbReference type="InterPro" id="IPR000700">
    <property type="entry name" value="PAS-assoc_C"/>
</dbReference>
<proteinExistence type="predicted"/>
<gene>
    <name evidence="9" type="ORF">SAMN05216210_0138</name>
</gene>
<dbReference type="STRING" id="1434072.SAMN05216210_0138"/>
<dbReference type="Pfam" id="PF00990">
    <property type="entry name" value="GGDEF"/>
    <property type="match status" value="1"/>
</dbReference>
<evidence type="ECO:0000256" key="1">
    <source>
        <dbReference type="ARBA" id="ARBA00001946"/>
    </source>
</evidence>
<dbReference type="PROSITE" id="PS50112">
    <property type="entry name" value="PAS"/>
    <property type="match status" value="1"/>
</dbReference>
<dbReference type="OrthoDB" id="197861at2"/>
<dbReference type="Proteomes" id="UP000243924">
    <property type="component" value="Chromosome I"/>
</dbReference>
<dbReference type="InterPro" id="IPR000160">
    <property type="entry name" value="GGDEF_dom"/>
</dbReference>
<dbReference type="Gene3D" id="3.30.70.270">
    <property type="match status" value="1"/>
</dbReference>
<dbReference type="CDD" id="cd01068">
    <property type="entry name" value="globin_sensor"/>
    <property type="match status" value="1"/>
</dbReference>
<dbReference type="InterPro" id="IPR035965">
    <property type="entry name" value="PAS-like_dom_sf"/>
</dbReference>
<dbReference type="GO" id="GO:0020037">
    <property type="term" value="F:heme binding"/>
    <property type="evidence" value="ECO:0007669"/>
    <property type="project" value="InterPro"/>
</dbReference>
<dbReference type="EMBL" id="LT629787">
    <property type="protein sequence ID" value="SDT88206.1"/>
    <property type="molecule type" value="Genomic_DNA"/>
</dbReference>
<dbReference type="PANTHER" id="PTHR44757">
    <property type="entry name" value="DIGUANYLATE CYCLASE DGCP"/>
    <property type="match status" value="1"/>
</dbReference>
<evidence type="ECO:0000259" key="7">
    <source>
        <dbReference type="PROSITE" id="PS50883"/>
    </source>
</evidence>
<evidence type="ECO:0000256" key="3">
    <source>
        <dbReference type="ARBA" id="ARBA00015125"/>
    </source>
</evidence>
<dbReference type="PROSITE" id="PS50883">
    <property type="entry name" value="EAL"/>
    <property type="match status" value="1"/>
</dbReference>
<dbReference type="SUPFAM" id="SSF55073">
    <property type="entry name" value="Nucleotide cyclase"/>
    <property type="match status" value="1"/>
</dbReference>
<dbReference type="InterPro" id="IPR012292">
    <property type="entry name" value="Globin/Proto"/>
</dbReference>
<dbReference type="PANTHER" id="PTHR44757:SF2">
    <property type="entry name" value="BIOFILM ARCHITECTURE MAINTENANCE PROTEIN MBAA"/>
    <property type="match status" value="1"/>
</dbReference>
<dbReference type="Gene3D" id="3.30.450.20">
    <property type="entry name" value="PAS domain"/>
    <property type="match status" value="1"/>
</dbReference>
<keyword evidence="10" id="KW-1185">Reference proteome</keyword>
<dbReference type="SMART" id="SM00091">
    <property type="entry name" value="PAS"/>
    <property type="match status" value="1"/>
</dbReference>
<evidence type="ECO:0000256" key="2">
    <source>
        <dbReference type="ARBA" id="ARBA00004533"/>
    </source>
</evidence>
<sequence length="753" mass="84966">MPLQNRVGAVIGNDELHTRLSFLDWSLADTRQLQALPEHLKDEADVFVDELYRRLVRYPEVATILGNQSTVQRLKQSQRGYYKRLFAGEIDSKYVEERWRIGQVHERVGVDLKWYLGGYRLFLASMLQAFSAHKPANAADDQSRWAAYQSLLKVVFFDIALAAEAYVGAQHAALRASKQRYAHAMRGANDGLWDWNLDQDSLYVSERWAQMLGLDLNDVGLRMQDWQARIHPDDLFAFRSTLKTHIEGEAEFFVHEYRIRHRDGRYLWVLTRGVLEVSASGTRRMAGSQTDISNQRHIQAQLEYAALHDPLTGLINRNQLDNVARQVSRELARPGSRAAALLFIDLDRFKLINDSLGHAVGDSVLVQVARRLQRCLRTGDALARFGGDEFVMVLRDLADMSDAEMVAQRVLIALKEPLCCGEHTLVVNASIGLASIEPEQSFDEAMRAADIALYQAKAAGKGRVQHFNEAMLDQAHERMQLESSVLQALQRNEFDIYYQPVHRLPLADKAKPVGVEALLRWRQGNRMISPAAFIPVLEESGEIVAVGYWVLQQACRQVRHWQQSGAEELKCSVNLSGLQLEQQDFAQQVQRVLTDTGLSPASLVLEITESLLIDQSGSTLANLRELAQLGVRIALDDFGTGFCSLGYLNRFPLHVLKLDRSFLNQADQCSKQRAICRAIIQLARTLEMDVIAEGVETREQVDFLHQERCYLGQGFLLGYPMPAAEFQQHFEQTLSTSIPASSHMSALPVGEES</sequence>
<evidence type="ECO:0000313" key="9">
    <source>
        <dbReference type="EMBL" id="SDT88206.1"/>
    </source>
</evidence>
<evidence type="ECO:0000313" key="10">
    <source>
        <dbReference type="Proteomes" id="UP000243924"/>
    </source>
</evidence>
<dbReference type="FunFam" id="3.30.70.270:FF:000001">
    <property type="entry name" value="Diguanylate cyclase domain protein"/>
    <property type="match status" value="1"/>
</dbReference>
<accession>A0A1H2DZE6</accession>
<dbReference type="InterPro" id="IPR043128">
    <property type="entry name" value="Rev_trsase/Diguanyl_cyclase"/>
</dbReference>
<dbReference type="InterPro" id="IPR052155">
    <property type="entry name" value="Biofilm_reg_signaling"/>
</dbReference>
<dbReference type="InterPro" id="IPR000014">
    <property type="entry name" value="PAS"/>
</dbReference>
<dbReference type="GO" id="GO:0005886">
    <property type="term" value="C:plasma membrane"/>
    <property type="evidence" value="ECO:0007669"/>
    <property type="project" value="UniProtKB-SubCell"/>
</dbReference>
<dbReference type="Pfam" id="PF11563">
    <property type="entry name" value="Protoglobin"/>
    <property type="match status" value="1"/>
</dbReference>
<feature type="domain" description="PAS" evidence="5">
    <location>
        <begin position="177"/>
        <end position="249"/>
    </location>
</feature>
<dbReference type="NCBIfam" id="TIGR00254">
    <property type="entry name" value="GGDEF"/>
    <property type="match status" value="1"/>
</dbReference>